<gene>
    <name evidence="2" type="ORF">FOYG_10315</name>
</gene>
<evidence type="ECO:0000256" key="1">
    <source>
        <dbReference type="SAM" id="MobiDB-lite"/>
    </source>
</evidence>
<organism evidence="2 3">
    <name type="scientific">Fusarium oxysporum NRRL 32931</name>
    <dbReference type="NCBI Taxonomy" id="660029"/>
    <lineage>
        <taxon>Eukaryota</taxon>
        <taxon>Fungi</taxon>
        <taxon>Dikarya</taxon>
        <taxon>Ascomycota</taxon>
        <taxon>Pezizomycotina</taxon>
        <taxon>Sordariomycetes</taxon>
        <taxon>Hypocreomycetidae</taxon>
        <taxon>Hypocreales</taxon>
        <taxon>Nectriaceae</taxon>
        <taxon>Fusarium</taxon>
        <taxon>Fusarium oxysporum species complex</taxon>
    </lineage>
</organism>
<accession>W9IAH8</accession>
<dbReference type="Proteomes" id="UP000030753">
    <property type="component" value="Unassembled WGS sequence"/>
</dbReference>
<evidence type="ECO:0000313" key="2">
    <source>
        <dbReference type="EMBL" id="EWY89491.1"/>
    </source>
</evidence>
<dbReference type="HOGENOM" id="CLU_2096948_0_0_1"/>
<feature type="region of interest" description="Disordered" evidence="1">
    <location>
        <begin position="8"/>
        <end position="27"/>
    </location>
</feature>
<reference evidence="2 3" key="1">
    <citation type="submission" date="2011-06" db="EMBL/GenBank/DDBJ databases">
        <title>The Genome Sequence of Fusarium oxysporum FOSC 3-a.</title>
        <authorList>
            <consortium name="The Broad Institute Genome Sequencing Platform"/>
            <person name="Ma L.-J."/>
            <person name="Gale L.R."/>
            <person name="Schwartz D.C."/>
            <person name="Zhou S."/>
            <person name="Corby-Kistler H."/>
            <person name="Young S.K."/>
            <person name="Zeng Q."/>
            <person name="Gargeya S."/>
            <person name="Fitzgerald M."/>
            <person name="Haas B."/>
            <person name="Abouelleil A."/>
            <person name="Alvarado L."/>
            <person name="Arachchi H.M."/>
            <person name="Berlin A."/>
            <person name="Brown A."/>
            <person name="Chapman S.B."/>
            <person name="Chen Z."/>
            <person name="Dunbar C."/>
            <person name="Freedman E."/>
            <person name="Gearin G."/>
            <person name="Gellesch M."/>
            <person name="Goldberg J."/>
            <person name="Griggs A."/>
            <person name="Gujja S."/>
            <person name="Heiman D."/>
            <person name="Howarth C."/>
            <person name="Larson L."/>
            <person name="Lui A."/>
            <person name="MacDonald P.J.P."/>
            <person name="Mehta T."/>
            <person name="Montmayeur A."/>
            <person name="Murphy C."/>
            <person name="Neiman D."/>
            <person name="Pearson M."/>
            <person name="Priest M."/>
            <person name="Roberts A."/>
            <person name="Saif S."/>
            <person name="Shea T."/>
            <person name="Shenoy N."/>
            <person name="Sisk P."/>
            <person name="Stolte C."/>
            <person name="Sykes S."/>
            <person name="Wortman J."/>
            <person name="Nusbaum C."/>
            <person name="Birren B."/>
        </authorList>
    </citation>
    <scope>NUCLEOTIDE SEQUENCE [LARGE SCALE GENOMIC DNA]</scope>
    <source>
        <strain evidence="3">FOSC 3-a</strain>
    </source>
</reference>
<dbReference type="EMBL" id="JH717844">
    <property type="protein sequence ID" value="EWY89491.1"/>
    <property type="molecule type" value="Genomic_DNA"/>
</dbReference>
<proteinExistence type="predicted"/>
<dbReference type="AlphaFoldDB" id="W9IAH8"/>
<feature type="compositionally biased region" description="Basic and acidic residues" evidence="1">
    <location>
        <begin position="8"/>
        <end position="19"/>
    </location>
</feature>
<name>W9IAH8_FUSOX</name>
<evidence type="ECO:0000313" key="3">
    <source>
        <dbReference type="Proteomes" id="UP000030753"/>
    </source>
</evidence>
<dbReference type="OrthoDB" id="10290470at2759"/>
<protein>
    <submittedName>
        <fullName evidence="2">Uncharacterized protein</fullName>
    </submittedName>
</protein>
<sequence>MKNAVEKALWDTNESHPSHSEIPTARFDNKEVQESSRCYDGPSISLIKGIECRVREHQDYKDYTLVLNIYAAGTGESVLCSHYCALVRRARYVGGSEDPHRIGMARLFTTITNQLD</sequence>